<keyword evidence="4" id="KW-0234">DNA repair</keyword>
<proteinExistence type="predicted"/>
<dbReference type="SUPFAM" id="SSF49785">
    <property type="entry name" value="Galactose-binding domain-like"/>
    <property type="match status" value="1"/>
</dbReference>
<dbReference type="InterPro" id="IPR036420">
    <property type="entry name" value="BRCT_dom_sf"/>
</dbReference>
<dbReference type="GO" id="GO:0006284">
    <property type="term" value="P:base-excision repair"/>
    <property type="evidence" value="ECO:0007669"/>
    <property type="project" value="InterPro"/>
</dbReference>
<name>A0A224XCX9_9HEMI</name>
<feature type="compositionally biased region" description="Basic and acidic residues" evidence="6">
    <location>
        <begin position="495"/>
        <end position="504"/>
    </location>
</feature>
<evidence type="ECO:0000256" key="2">
    <source>
        <dbReference type="ARBA" id="ARBA00022737"/>
    </source>
</evidence>
<dbReference type="InterPro" id="IPR045080">
    <property type="entry name" value="BRCT_XRCC1_rpt1"/>
</dbReference>
<evidence type="ECO:0000256" key="6">
    <source>
        <dbReference type="SAM" id="MobiDB-lite"/>
    </source>
</evidence>
<feature type="domain" description="BRCT" evidence="7">
    <location>
        <begin position="302"/>
        <end position="389"/>
    </location>
</feature>
<dbReference type="GO" id="GO:0005634">
    <property type="term" value="C:nucleus"/>
    <property type="evidence" value="ECO:0007669"/>
    <property type="project" value="UniProtKB-SubCell"/>
</dbReference>
<evidence type="ECO:0000256" key="3">
    <source>
        <dbReference type="ARBA" id="ARBA00022763"/>
    </source>
</evidence>
<feature type="region of interest" description="Disordered" evidence="6">
    <location>
        <begin position="225"/>
        <end position="280"/>
    </location>
</feature>
<feature type="compositionally biased region" description="Polar residues" evidence="6">
    <location>
        <begin position="468"/>
        <end position="477"/>
    </location>
</feature>
<dbReference type="InterPro" id="IPR008979">
    <property type="entry name" value="Galactose-bd-like_sf"/>
</dbReference>
<dbReference type="Pfam" id="PF01834">
    <property type="entry name" value="XRCC1_N"/>
    <property type="match status" value="1"/>
</dbReference>
<dbReference type="EMBL" id="GFTR01007592">
    <property type="protein sequence ID" value="JAW08834.1"/>
    <property type="molecule type" value="Transcribed_RNA"/>
</dbReference>
<sequence length="642" mass="71459">MAPIKIERVVSVSSEDEAHVAANLLKNDYSNKKWKCKTPGEKQISAVFQLAECCKISSIDIGNEHSAFIEILVGKSCSPDDEYKVLLVTSSLMTLQEARNGTNINSVSFFKKESLCKPVCDEKWDRIKIVCTQPFNKYAQYGLSFIVLHGETTLDTNSSQLGNFQLKATASVEPLLKVGGLFANRNKLSNDTPITTGAAAIRAASTSGDVKVDFKGKVSYKNNDSANYPEMADANEEKQKKKRATPKNEEKTKKRININGNTTPSTNTKATPLAHAKTGGSSLAKKVVRASVQAFKKREERPFGNLMAGVAFVISGYENPLRSELRNKALAMGARYEANWNRNSTHLICAFRNTPKYNQVRGQGKIVKKEWIEECYSRRARLPWRRFALDTNEASQPESEEEIHELVERSTPVKKRSARRDSSDEDTDDEIEKVRQKQRKQNGCIPSTSGASSSSSHNNATNLIAQVSDNGINNSSPHAGDSDQEGNKNIVAKETILKDNKETDDSTTTSSVELKNESIKKEETSVYDMDTESEDENYWIKNKPEESTLPPLPAFFQGATIALLDDLSQLDRKLLTRYIKAHQGAIANDGTDLNTILYAISEDVAAIERVREDYPQVIGVTPEWIWRSHDESRLLPASSFKV</sequence>
<dbReference type="GO" id="GO:0000012">
    <property type="term" value="P:single strand break repair"/>
    <property type="evidence" value="ECO:0007669"/>
    <property type="project" value="InterPro"/>
</dbReference>
<keyword evidence="2" id="KW-0677">Repeat</keyword>
<evidence type="ECO:0000256" key="4">
    <source>
        <dbReference type="ARBA" id="ARBA00023204"/>
    </source>
</evidence>
<dbReference type="Gene3D" id="3.40.50.10190">
    <property type="entry name" value="BRCT domain"/>
    <property type="match status" value="2"/>
</dbReference>
<feature type="compositionally biased region" description="Low complexity" evidence="6">
    <location>
        <begin position="447"/>
        <end position="456"/>
    </location>
</feature>
<keyword evidence="3" id="KW-0227">DNA damage</keyword>
<dbReference type="FunFam" id="3.40.50.10190:FF:000008">
    <property type="entry name" value="X-ray repair cross complementing 1"/>
    <property type="match status" value="1"/>
</dbReference>
<evidence type="ECO:0000259" key="7">
    <source>
        <dbReference type="PROSITE" id="PS50172"/>
    </source>
</evidence>
<organism evidence="8">
    <name type="scientific">Panstrongylus lignarius</name>
    <dbReference type="NCBI Taxonomy" id="156445"/>
    <lineage>
        <taxon>Eukaryota</taxon>
        <taxon>Metazoa</taxon>
        <taxon>Ecdysozoa</taxon>
        <taxon>Arthropoda</taxon>
        <taxon>Hexapoda</taxon>
        <taxon>Insecta</taxon>
        <taxon>Pterygota</taxon>
        <taxon>Neoptera</taxon>
        <taxon>Paraneoptera</taxon>
        <taxon>Hemiptera</taxon>
        <taxon>Heteroptera</taxon>
        <taxon>Panheteroptera</taxon>
        <taxon>Cimicomorpha</taxon>
        <taxon>Reduviidae</taxon>
        <taxon>Triatominae</taxon>
        <taxon>Panstrongylus</taxon>
    </lineage>
</organism>
<feature type="region of interest" description="Disordered" evidence="6">
    <location>
        <begin position="494"/>
        <end position="516"/>
    </location>
</feature>
<evidence type="ECO:0000256" key="5">
    <source>
        <dbReference type="ARBA" id="ARBA00023242"/>
    </source>
</evidence>
<dbReference type="SMART" id="SM00292">
    <property type="entry name" value="BRCT"/>
    <property type="match status" value="2"/>
</dbReference>
<dbReference type="AlphaFoldDB" id="A0A224XCX9"/>
<comment type="subcellular location">
    <subcellularLocation>
        <location evidence="1">Nucleus</location>
    </subcellularLocation>
</comment>
<dbReference type="GO" id="GO:0003684">
    <property type="term" value="F:damaged DNA binding"/>
    <property type="evidence" value="ECO:0007669"/>
    <property type="project" value="InterPro"/>
</dbReference>
<accession>A0A224XCX9</accession>
<dbReference type="CDD" id="cd17725">
    <property type="entry name" value="BRCT_XRCC1_rpt1"/>
    <property type="match status" value="1"/>
</dbReference>
<feature type="compositionally biased region" description="Polar residues" evidence="6">
    <location>
        <begin position="258"/>
        <end position="270"/>
    </location>
</feature>
<dbReference type="InterPro" id="IPR002706">
    <property type="entry name" value="Xrcc1_N"/>
</dbReference>
<protein>
    <submittedName>
        <fullName evidence="8">Putative dna repair protein</fullName>
    </submittedName>
</protein>
<evidence type="ECO:0000256" key="1">
    <source>
        <dbReference type="ARBA" id="ARBA00004123"/>
    </source>
</evidence>
<dbReference type="SUPFAM" id="SSF52113">
    <property type="entry name" value="BRCT domain"/>
    <property type="match status" value="2"/>
</dbReference>
<dbReference type="InterPro" id="IPR001357">
    <property type="entry name" value="BRCT_dom"/>
</dbReference>
<feature type="region of interest" description="Disordered" evidence="6">
    <location>
        <begin position="468"/>
        <end position="487"/>
    </location>
</feature>
<dbReference type="Gene3D" id="2.60.120.260">
    <property type="entry name" value="Galactose-binding domain-like"/>
    <property type="match status" value="1"/>
</dbReference>
<dbReference type="Pfam" id="PF12738">
    <property type="entry name" value="PTCB-BRCT"/>
    <property type="match status" value="1"/>
</dbReference>
<dbReference type="PROSITE" id="PS50172">
    <property type="entry name" value="BRCT"/>
    <property type="match status" value="2"/>
</dbReference>
<dbReference type="PANTHER" id="PTHR11370:SF5">
    <property type="entry name" value="DNA REPAIR PROTEIN XRCC1"/>
    <property type="match status" value="1"/>
</dbReference>
<feature type="region of interest" description="Disordered" evidence="6">
    <location>
        <begin position="392"/>
        <end position="458"/>
    </location>
</feature>
<keyword evidence="5" id="KW-0539">Nucleus</keyword>
<dbReference type="PANTHER" id="PTHR11370">
    <property type="entry name" value="DNA-REPAIR PROTEIN XRCC1"/>
    <property type="match status" value="1"/>
</dbReference>
<dbReference type="FunFam" id="2.60.120.260:FF:000025">
    <property type="entry name" value="DNA repair protein XRCC1 isoform X1"/>
    <property type="match status" value="1"/>
</dbReference>
<dbReference type="GO" id="GO:0006303">
    <property type="term" value="P:double-strand break repair via nonhomologous end joining"/>
    <property type="evidence" value="ECO:0007669"/>
    <property type="project" value="InterPro"/>
</dbReference>
<reference evidence="8" key="1">
    <citation type="journal article" date="2018" name="PLoS Negl. Trop. Dis.">
        <title>An insight into the salivary gland and fat body transcriptome of Panstrongylus lignarius (Hemiptera: Heteroptera), the main vector of Chagas disease in Peru.</title>
        <authorList>
            <person name="Nevoa J.C."/>
            <person name="Mendes M.T."/>
            <person name="da Silva M.V."/>
            <person name="Soares S.C."/>
            <person name="Oliveira C.J.F."/>
            <person name="Ribeiro J.M.C."/>
        </authorList>
    </citation>
    <scope>NUCLEOTIDE SEQUENCE</scope>
</reference>
<feature type="domain" description="BRCT" evidence="7">
    <location>
        <begin position="551"/>
        <end position="642"/>
    </location>
</feature>
<evidence type="ECO:0000313" key="8">
    <source>
        <dbReference type="EMBL" id="JAW08834.1"/>
    </source>
</evidence>